<comment type="caution">
    <text evidence="1">The sequence shown here is derived from an EMBL/GenBank/DDBJ whole genome shotgun (WGS) entry which is preliminary data.</text>
</comment>
<keyword evidence="2" id="KW-1185">Reference proteome</keyword>
<dbReference type="Proteomes" id="UP000299102">
    <property type="component" value="Unassembled WGS sequence"/>
</dbReference>
<accession>A0A4C1TPY6</accession>
<dbReference type="EMBL" id="BGZK01000076">
    <property type="protein sequence ID" value="GBP16029.1"/>
    <property type="molecule type" value="Genomic_DNA"/>
</dbReference>
<organism evidence="1 2">
    <name type="scientific">Eumeta variegata</name>
    <name type="common">Bagworm moth</name>
    <name type="synonym">Eumeta japonica</name>
    <dbReference type="NCBI Taxonomy" id="151549"/>
    <lineage>
        <taxon>Eukaryota</taxon>
        <taxon>Metazoa</taxon>
        <taxon>Ecdysozoa</taxon>
        <taxon>Arthropoda</taxon>
        <taxon>Hexapoda</taxon>
        <taxon>Insecta</taxon>
        <taxon>Pterygota</taxon>
        <taxon>Neoptera</taxon>
        <taxon>Endopterygota</taxon>
        <taxon>Lepidoptera</taxon>
        <taxon>Glossata</taxon>
        <taxon>Ditrysia</taxon>
        <taxon>Tineoidea</taxon>
        <taxon>Psychidae</taxon>
        <taxon>Oiketicinae</taxon>
        <taxon>Eumeta</taxon>
    </lineage>
</organism>
<evidence type="ECO:0000313" key="1">
    <source>
        <dbReference type="EMBL" id="GBP16029.1"/>
    </source>
</evidence>
<name>A0A4C1TPY6_EUMVA</name>
<protein>
    <submittedName>
        <fullName evidence="1">Uncharacterized protein</fullName>
    </submittedName>
</protein>
<evidence type="ECO:0000313" key="2">
    <source>
        <dbReference type="Proteomes" id="UP000299102"/>
    </source>
</evidence>
<reference evidence="1 2" key="1">
    <citation type="journal article" date="2019" name="Commun. Biol.">
        <title>The bagworm genome reveals a unique fibroin gene that provides high tensile strength.</title>
        <authorList>
            <person name="Kono N."/>
            <person name="Nakamura H."/>
            <person name="Ohtoshi R."/>
            <person name="Tomita M."/>
            <person name="Numata K."/>
            <person name="Arakawa K."/>
        </authorList>
    </citation>
    <scope>NUCLEOTIDE SEQUENCE [LARGE SCALE GENOMIC DNA]</scope>
</reference>
<proteinExistence type="predicted"/>
<dbReference type="OrthoDB" id="69646at2759"/>
<gene>
    <name evidence="1" type="ORF">EVAR_94371_1</name>
</gene>
<dbReference type="AlphaFoldDB" id="A0A4C1TPY6"/>
<sequence>MWSWPPMDTRNPRDVAGMLPVSFVGIGYLMERVLIGGNGPQELSSTGRKAPTQAITSNPHYWEFRWPTPPPSFLSRSINLPSTRCPIYTQEVGNALMTPMESQMSMGCDDGLLTGGW</sequence>